<evidence type="ECO:0000256" key="6">
    <source>
        <dbReference type="ARBA" id="ARBA00022588"/>
    </source>
</evidence>
<keyword evidence="17" id="KW-0395">Inflammatory response</keyword>
<keyword evidence="13 18" id="KW-0472">Membrane</keyword>
<comment type="similarity">
    <text evidence="3">Belongs to the Toll-like receptor family.</text>
</comment>
<keyword evidence="4" id="KW-0217">Developmental protein</keyword>
<name>A0A8J9ZES6_BRALA</name>
<keyword evidence="5" id="KW-0964">Secreted</keyword>
<feature type="domain" description="TIR" evidence="20">
    <location>
        <begin position="921"/>
        <end position="1056"/>
    </location>
</feature>
<dbReference type="GO" id="GO:0007399">
    <property type="term" value="P:nervous system development"/>
    <property type="evidence" value="ECO:0007669"/>
    <property type="project" value="UniProtKB-ARBA"/>
</dbReference>
<dbReference type="FunFam" id="3.40.50.10140:FF:000026">
    <property type="entry name" value="Toll-like receptor 2"/>
    <property type="match status" value="1"/>
</dbReference>
<dbReference type="Pfam" id="PF01582">
    <property type="entry name" value="TIR"/>
    <property type="match status" value="1"/>
</dbReference>
<dbReference type="Pfam" id="PF13855">
    <property type="entry name" value="LRR_8"/>
    <property type="match status" value="5"/>
</dbReference>
<evidence type="ECO:0000256" key="19">
    <source>
        <dbReference type="SAM" id="SignalP"/>
    </source>
</evidence>
<keyword evidence="14" id="KW-1015">Disulfide bond</keyword>
<evidence type="ECO:0000256" key="8">
    <source>
        <dbReference type="ARBA" id="ARBA00022692"/>
    </source>
</evidence>
<dbReference type="InterPro" id="IPR003591">
    <property type="entry name" value="Leu-rich_rpt_typical-subtyp"/>
</dbReference>
<feature type="chain" id="PRO_5035465683" evidence="19">
    <location>
        <begin position="18"/>
        <end position="1086"/>
    </location>
</feature>
<protein>
    <submittedName>
        <fullName evidence="21">SLIT3 protein</fullName>
    </submittedName>
</protein>
<evidence type="ECO:0000256" key="13">
    <source>
        <dbReference type="ARBA" id="ARBA00023136"/>
    </source>
</evidence>
<keyword evidence="22" id="KW-1185">Reference proteome</keyword>
<feature type="signal peptide" evidence="19">
    <location>
        <begin position="1"/>
        <end position="17"/>
    </location>
</feature>
<evidence type="ECO:0000256" key="17">
    <source>
        <dbReference type="ARBA" id="ARBA00023198"/>
    </source>
</evidence>
<dbReference type="OrthoDB" id="2015831at2759"/>
<dbReference type="PANTHER" id="PTHR24365">
    <property type="entry name" value="TOLL-LIKE RECEPTOR"/>
    <property type="match status" value="1"/>
</dbReference>
<reference evidence="21" key="1">
    <citation type="submission" date="2022-01" db="EMBL/GenBank/DDBJ databases">
        <authorList>
            <person name="Braso-Vives M."/>
        </authorList>
    </citation>
    <scope>NUCLEOTIDE SEQUENCE</scope>
</reference>
<dbReference type="GO" id="GO:0045087">
    <property type="term" value="P:innate immune response"/>
    <property type="evidence" value="ECO:0007669"/>
    <property type="project" value="UniProtKB-KW"/>
</dbReference>
<dbReference type="PROSITE" id="PS50104">
    <property type="entry name" value="TIR"/>
    <property type="match status" value="1"/>
</dbReference>
<evidence type="ECO:0000256" key="15">
    <source>
        <dbReference type="ARBA" id="ARBA00023170"/>
    </source>
</evidence>
<dbReference type="SUPFAM" id="SSF52058">
    <property type="entry name" value="L domain-like"/>
    <property type="match status" value="4"/>
</dbReference>
<dbReference type="InterPro" id="IPR001611">
    <property type="entry name" value="Leu-rich_rpt"/>
</dbReference>
<keyword evidence="15" id="KW-0675">Receptor</keyword>
<dbReference type="GO" id="GO:0007165">
    <property type="term" value="P:signal transduction"/>
    <property type="evidence" value="ECO:0007669"/>
    <property type="project" value="InterPro"/>
</dbReference>
<evidence type="ECO:0000256" key="7">
    <source>
        <dbReference type="ARBA" id="ARBA00022614"/>
    </source>
</evidence>
<dbReference type="InterPro" id="IPR035897">
    <property type="entry name" value="Toll_tir_struct_dom_sf"/>
</dbReference>
<evidence type="ECO:0000313" key="21">
    <source>
        <dbReference type="EMBL" id="CAH1252361.1"/>
    </source>
</evidence>
<evidence type="ECO:0000256" key="11">
    <source>
        <dbReference type="ARBA" id="ARBA00022859"/>
    </source>
</evidence>
<dbReference type="Proteomes" id="UP000838412">
    <property type="component" value="Chromosome 19"/>
</dbReference>
<dbReference type="SMART" id="SM00369">
    <property type="entry name" value="LRR_TYP"/>
    <property type="match status" value="15"/>
</dbReference>
<dbReference type="EMBL" id="OV696704">
    <property type="protein sequence ID" value="CAH1252361.1"/>
    <property type="molecule type" value="Genomic_DNA"/>
</dbReference>
<evidence type="ECO:0000256" key="3">
    <source>
        <dbReference type="ARBA" id="ARBA00009634"/>
    </source>
</evidence>
<dbReference type="PRINTS" id="PR01537">
    <property type="entry name" value="INTRLKN1R1F"/>
</dbReference>
<keyword evidence="9 19" id="KW-0732">Signal</keyword>
<dbReference type="GO" id="GO:0005576">
    <property type="term" value="C:extracellular region"/>
    <property type="evidence" value="ECO:0007669"/>
    <property type="project" value="UniProtKB-SubCell"/>
</dbReference>
<feature type="transmembrane region" description="Helical" evidence="18">
    <location>
        <begin position="874"/>
        <end position="894"/>
    </location>
</feature>
<dbReference type="SUPFAM" id="SSF52200">
    <property type="entry name" value="Toll/Interleukin receptor TIR domain"/>
    <property type="match status" value="1"/>
</dbReference>
<dbReference type="GO" id="GO:0005886">
    <property type="term" value="C:plasma membrane"/>
    <property type="evidence" value="ECO:0007669"/>
    <property type="project" value="TreeGrafter"/>
</dbReference>
<evidence type="ECO:0000256" key="16">
    <source>
        <dbReference type="ARBA" id="ARBA00023180"/>
    </source>
</evidence>
<keyword evidence="7" id="KW-0433">Leucine-rich repeat</keyword>
<dbReference type="InterPro" id="IPR000483">
    <property type="entry name" value="Cys-rich_flank_reg_C"/>
</dbReference>
<dbReference type="Gene3D" id="3.80.10.10">
    <property type="entry name" value="Ribonuclease Inhibitor"/>
    <property type="match status" value="6"/>
</dbReference>
<evidence type="ECO:0000259" key="20">
    <source>
        <dbReference type="PROSITE" id="PS50104"/>
    </source>
</evidence>
<gene>
    <name evidence="21" type="primary">SLIT3</name>
    <name evidence="21" type="ORF">BLAG_LOCUS12448</name>
</gene>
<keyword evidence="6" id="KW-0399">Innate immunity</keyword>
<keyword evidence="11" id="KW-0391">Immunity</keyword>
<organism evidence="21 22">
    <name type="scientific">Branchiostoma lanceolatum</name>
    <name type="common">Common lancelet</name>
    <name type="synonym">Amphioxus lanceolatum</name>
    <dbReference type="NCBI Taxonomy" id="7740"/>
    <lineage>
        <taxon>Eukaryota</taxon>
        <taxon>Metazoa</taxon>
        <taxon>Chordata</taxon>
        <taxon>Cephalochordata</taxon>
        <taxon>Leptocardii</taxon>
        <taxon>Amphioxiformes</taxon>
        <taxon>Branchiostomatidae</taxon>
        <taxon>Branchiostoma</taxon>
    </lineage>
</organism>
<keyword evidence="12 18" id="KW-1133">Transmembrane helix</keyword>
<dbReference type="SMART" id="SM00364">
    <property type="entry name" value="LRR_BAC"/>
    <property type="match status" value="5"/>
</dbReference>
<dbReference type="PROSITE" id="PS51450">
    <property type="entry name" value="LRR"/>
    <property type="match status" value="4"/>
</dbReference>
<keyword evidence="16" id="KW-0325">Glycoprotein</keyword>
<dbReference type="PRINTS" id="PR00019">
    <property type="entry name" value="LEURICHRPT"/>
</dbReference>
<keyword evidence="8 18" id="KW-0812">Transmembrane</keyword>
<dbReference type="SMART" id="SM00255">
    <property type="entry name" value="TIR"/>
    <property type="match status" value="1"/>
</dbReference>
<dbReference type="AlphaFoldDB" id="A0A8J9ZES6"/>
<sequence length="1086" mass="124103">MRVILLFMFICYVGCHGNANVATTTVSNIRPTLSSNGDVQVFRSQLWVCALQYSISTYTCTGSDITTLNIADVDFFDATVTKLTVNCIYKINHSNFTVFDNLQSFIKTVRLWDCFEEEIGKEVLLGLAHVDFLDIGNILSILTDGYDLHTEFSRIKEPLDSVRLDPDLFASVPKLKKLSIHWLYMDAFPEAIYHQTNDQAHLKNLEKLDLSFNEIPEIKPEYFNNMPKLRSLDLSVNRINNLSDSFLMMQNLQSLYLTGAFIDSLDGSPFKSLQELGTLVLSHMFPSRNVTLPRLAGQKYPHRGSLQFIYPSSFAGLSNLRILDLHYNSILLIQNGTFWALGSLEQLDLSIGLVSAIEENGFEGLQSLTSLDLSYNNLSRIGTSLFHNLPALLSLNLEGNYLDSLSENMFLGLPLLTSLNLGYNNFIDIPSDILQPLVRLKLLSINHNYLKSVEGLLSGLSSTYCEDIDISFNNISTLDASILPTLAVADERTVTLNLSHNAITTVYATNSYFDISASQSLNLLRLTLDLRWNRLLSFPFQLDRFSFFSLLRVVIDGNDHYRYVKIGLHHELTLQLRHNPIVCDCTIYELLQNIATAQRGVLYAKTDFKELTCHVPEDLRGIKLEDLSPSQTWCQKWDSSDCPSTCDCMVQGVQNSTISPWNELVDCSGKNLSVIPDEIPNIATILHFGRNNIRRIQQTAFRKAPLTRELYLSDNNITKIDSAAFIHIQSLEILYLDGNDIEEITGYEFVHLENLRELYLNSSEVRAVNRDAFGHLPLLEVLSLKDNLLNTLPENLFSALSNLQHLFLSGNSFRCDCDILWFKYWIRNKEPILKEGNITCTHEQNQVQENIETLSSISLGCDLQNTERKSKITIGFSIVVVLLSLIIVVGFVLYKKKGDLQVYLYSRYGWRFREDNEDMDKPYDAFLSYSQHDLDFILQHILPGLENREPPFRVCLHHRDFIPGVPIAENILNAVEESRRTIVVVSRNFLDSDWCQLEFQAAHAQVLRERANRLIMILLEDIPVDDAPPDIKHYLQTNTYLRWGDERFWERLVYVMPRPRHSEELVQNMEQEPLEIPEICQQTTTV</sequence>
<comment type="subcellular location">
    <subcellularLocation>
        <location evidence="1">Membrane</location>
        <topology evidence="1">Single-pass type I membrane protein</topology>
    </subcellularLocation>
    <subcellularLocation>
        <location evidence="2">Secreted</location>
    </subcellularLocation>
</comment>
<evidence type="ECO:0000313" key="22">
    <source>
        <dbReference type="Proteomes" id="UP000838412"/>
    </source>
</evidence>
<proteinExistence type="inferred from homology"/>
<evidence type="ECO:0000256" key="9">
    <source>
        <dbReference type="ARBA" id="ARBA00022729"/>
    </source>
</evidence>
<evidence type="ECO:0000256" key="18">
    <source>
        <dbReference type="SAM" id="Phobius"/>
    </source>
</evidence>
<dbReference type="InterPro" id="IPR032675">
    <property type="entry name" value="LRR_dom_sf"/>
</dbReference>
<dbReference type="SMART" id="SM00082">
    <property type="entry name" value="LRRCT"/>
    <property type="match status" value="2"/>
</dbReference>
<dbReference type="InterPro" id="IPR000157">
    <property type="entry name" value="TIR_dom"/>
</dbReference>
<dbReference type="FunFam" id="3.80.10.10:FF:000002">
    <property type="entry name" value="Slit guidance ligand 2"/>
    <property type="match status" value="1"/>
</dbReference>
<evidence type="ECO:0000256" key="14">
    <source>
        <dbReference type="ARBA" id="ARBA00023157"/>
    </source>
</evidence>
<evidence type="ECO:0000256" key="2">
    <source>
        <dbReference type="ARBA" id="ARBA00004613"/>
    </source>
</evidence>
<dbReference type="Gene3D" id="3.40.50.10140">
    <property type="entry name" value="Toll/interleukin-1 receptor homology (TIR) domain"/>
    <property type="match status" value="1"/>
</dbReference>
<evidence type="ECO:0000256" key="5">
    <source>
        <dbReference type="ARBA" id="ARBA00022525"/>
    </source>
</evidence>
<dbReference type="GO" id="GO:0038023">
    <property type="term" value="F:signaling receptor activity"/>
    <property type="evidence" value="ECO:0007669"/>
    <property type="project" value="TreeGrafter"/>
</dbReference>
<evidence type="ECO:0000256" key="4">
    <source>
        <dbReference type="ARBA" id="ARBA00022473"/>
    </source>
</evidence>
<evidence type="ECO:0000256" key="1">
    <source>
        <dbReference type="ARBA" id="ARBA00004479"/>
    </source>
</evidence>
<evidence type="ECO:0000256" key="10">
    <source>
        <dbReference type="ARBA" id="ARBA00022737"/>
    </source>
</evidence>
<accession>A0A8J9ZES6</accession>
<keyword evidence="10" id="KW-0677">Repeat</keyword>
<evidence type="ECO:0000256" key="12">
    <source>
        <dbReference type="ARBA" id="ARBA00022989"/>
    </source>
</evidence>
<dbReference type="PANTHER" id="PTHR24365:SF541">
    <property type="entry name" value="PROTEIN TOLL-RELATED"/>
    <property type="match status" value="1"/>
</dbReference>
<dbReference type="SMART" id="SM00365">
    <property type="entry name" value="LRR_SD22"/>
    <property type="match status" value="7"/>
</dbReference>